<dbReference type="EMBL" id="BMXB01000007">
    <property type="protein sequence ID" value="GHA38833.1"/>
    <property type="molecule type" value="Genomic_DNA"/>
</dbReference>
<organism evidence="1 2">
    <name type="scientific">Salinimicrobium marinum</name>
    <dbReference type="NCBI Taxonomy" id="680283"/>
    <lineage>
        <taxon>Bacteria</taxon>
        <taxon>Pseudomonadati</taxon>
        <taxon>Bacteroidota</taxon>
        <taxon>Flavobacteriia</taxon>
        <taxon>Flavobacteriales</taxon>
        <taxon>Flavobacteriaceae</taxon>
        <taxon>Salinimicrobium</taxon>
    </lineage>
</organism>
<comment type="caution">
    <text evidence="1">The sequence shown here is derived from an EMBL/GenBank/DDBJ whole genome shotgun (WGS) entry which is preliminary data.</text>
</comment>
<dbReference type="Pfam" id="PF19852">
    <property type="entry name" value="DUF6327"/>
    <property type="match status" value="1"/>
</dbReference>
<dbReference type="Proteomes" id="UP000610456">
    <property type="component" value="Unassembled WGS sequence"/>
</dbReference>
<evidence type="ECO:0000313" key="2">
    <source>
        <dbReference type="Proteomes" id="UP000610456"/>
    </source>
</evidence>
<proteinExistence type="predicted"/>
<name>A0A918SHJ2_9FLAO</name>
<keyword evidence="2" id="KW-1185">Reference proteome</keyword>
<protein>
    <submittedName>
        <fullName evidence="1">Uncharacterized protein</fullName>
    </submittedName>
</protein>
<dbReference type="InterPro" id="IPR046290">
    <property type="entry name" value="DUF6327"/>
</dbReference>
<reference evidence="1" key="1">
    <citation type="journal article" date="2014" name="Int. J. Syst. Evol. Microbiol.">
        <title>Complete genome sequence of Corynebacterium casei LMG S-19264T (=DSM 44701T), isolated from a smear-ripened cheese.</title>
        <authorList>
            <consortium name="US DOE Joint Genome Institute (JGI-PGF)"/>
            <person name="Walter F."/>
            <person name="Albersmeier A."/>
            <person name="Kalinowski J."/>
            <person name="Ruckert C."/>
        </authorList>
    </citation>
    <scope>NUCLEOTIDE SEQUENCE</scope>
    <source>
        <strain evidence="1">KCTC 12719</strain>
    </source>
</reference>
<sequence length="76" mass="8764">MRQYKNFNEIERDKRLLKLQMEIDKEKMILSYNYTKESLAPVNLIKNMAGTVFKSAVILKGANKVLGMIGGKKDEK</sequence>
<gene>
    <name evidence="1" type="ORF">GCM10007103_20270</name>
</gene>
<accession>A0A918SHJ2</accession>
<reference evidence="1" key="2">
    <citation type="submission" date="2020-09" db="EMBL/GenBank/DDBJ databases">
        <authorList>
            <person name="Sun Q."/>
            <person name="Kim S."/>
        </authorList>
    </citation>
    <scope>NUCLEOTIDE SEQUENCE</scope>
    <source>
        <strain evidence="1">KCTC 12719</strain>
    </source>
</reference>
<dbReference type="AlphaFoldDB" id="A0A918SHJ2"/>
<evidence type="ECO:0000313" key="1">
    <source>
        <dbReference type="EMBL" id="GHA38833.1"/>
    </source>
</evidence>
<dbReference type="RefSeq" id="WP_189604637.1">
    <property type="nucleotide sequence ID" value="NZ_BMXB01000007.1"/>
</dbReference>